<reference evidence="3 4" key="1">
    <citation type="submission" date="2018-08" db="EMBL/GenBank/DDBJ databases">
        <title>A genome reference for cultivated species of the human gut microbiota.</title>
        <authorList>
            <person name="Zou Y."/>
            <person name="Xue W."/>
            <person name="Luo G."/>
        </authorList>
    </citation>
    <scope>NUCLEOTIDE SEQUENCE [LARGE SCALE GENOMIC DNA]</scope>
    <source>
        <strain evidence="2 4">AM40-15AC</strain>
        <strain evidence="1 3">TM09-19AC</strain>
    </source>
</reference>
<gene>
    <name evidence="2" type="ORF">DW885_05635</name>
    <name evidence="1" type="ORF">DXD84_01295</name>
</gene>
<dbReference type="EMBL" id="QSGQ01000003">
    <property type="protein sequence ID" value="RHB40554.1"/>
    <property type="molecule type" value="Genomic_DNA"/>
</dbReference>
<evidence type="ECO:0000313" key="3">
    <source>
        <dbReference type="Proteomes" id="UP000260664"/>
    </source>
</evidence>
<dbReference type="EMBL" id="QSOI01000001">
    <property type="protein sequence ID" value="RGI86823.1"/>
    <property type="molecule type" value="Genomic_DNA"/>
</dbReference>
<accession>A0A3E4FB63</accession>
<evidence type="ECO:0000313" key="4">
    <source>
        <dbReference type="Proteomes" id="UP000284883"/>
    </source>
</evidence>
<sequence>MNDIERSEEIKQKTELLQQEGYLCGPASLKILAEAYKIPFCHELECQSKMFTHGGGVGNRCAVFQAATVIIGVWYGRSNPQESREPYRNAMRILSDTFQKEYGGYMCRYFTDCEEVNEASFVHLMETAAKALDNIRETITK</sequence>
<dbReference type="Proteomes" id="UP000284883">
    <property type="component" value="Unassembled WGS sequence"/>
</dbReference>
<organism evidence="1 3">
    <name type="scientific">Dorea formicigenerans</name>
    <dbReference type="NCBI Taxonomy" id="39486"/>
    <lineage>
        <taxon>Bacteria</taxon>
        <taxon>Bacillati</taxon>
        <taxon>Bacillota</taxon>
        <taxon>Clostridia</taxon>
        <taxon>Lachnospirales</taxon>
        <taxon>Lachnospiraceae</taxon>
        <taxon>Dorea</taxon>
    </lineage>
</organism>
<dbReference type="Pfam" id="PF09719">
    <property type="entry name" value="C_GCAxxG_C_C"/>
    <property type="match status" value="1"/>
</dbReference>
<dbReference type="RefSeq" id="WP_117494164.1">
    <property type="nucleotide sequence ID" value="NZ_QSGQ01000003.1"/>
</dbReference>
<evidence type="ECO:0008006" key="5">
    <source>
        <dbReference type="Google" id="ProtNLM"/>
    </source>
</evidence>
<name>A0A3E4FB63_9FIRM</name>
<comment type="caution">
    <text evidence="1">The sequence shown here is derived from an EMBL/GenBank/DDBJ whole genome shotgun (WGS) entry which is preliminary data.</text>
</comment>
<dbReference type="InterPro" id="IPR010181">
    <property type="entry name" value="CGCAxxGCC_motif"/>
</dbReference>
<dbReference type="AlphaFoldDB" id="A0A3E4FB63"/>
<evidence type="ECO:0000313" key="2">
    <source>
        <dbReference type="EMBL" id="RHB40554.1"/>
    </source>
</evidence>
<dbReference type="Proteomes" id="UP000260664">
    <property type="component" value="Unassembled WGS sequence"/>
</dbReference>
<evidence type="ECO:0000313" key="1">
    <source>
        <dbReference type="EMBL" id="RGI86823.1"/>
    </source>
</evidence>
<protein>
    <recommendedName>
        <fullName evidence="5">C_GCAxxG_C_C family protein</fullName>
    </recommendedName>
</protein>
<proteinExistence type="predicted"/>